<proteinExistence type="inferred from homology"/>
<evidence type="ECO:0000256" key="7">
    <source>
        <dbReference type="ARBA" id="ARBA00046456"/>
    </source>
</evidence>
<dbReference type="GO" id="GO:0000785">
    <property type="term" value="C:chromatin"/>
    <property type="evidence" value="ECO:0007669"/>
    <property type="project" value="InterPro"/>
</dbReference>
<keyword evidence="5" id="KW-0539">Nucleus</keyword>
<evidence type="ECO:0000313" key="10">
    <source>
        <dbReference type="Proteomes" id="UP000694544"/>
    </source>
</evidence>
<comment type="subcellular location">
    <subcellularLocation>
        <location evidence="1">Nucleus</location>
    </subcellularLocation>
</comment>
<feature type="region of interest" description="Disordered" evidence="8">
    <location>
        <begin position="69"/>
        <end position="184"/>
    </location>
</feature>
<keyword evidence="10" id="KW-1185">Reference proteome</keyword>
<accession>A0A8C6FGP6</accession>
<dbReference type="PROSITE" id="PS00355">
    <property type="entry name" value="HMG14_17"/>
    <property type="match status" value="1"/>
</dbReference>
<reference evidence="9" key="2">
    <citation type="submission" date="2025-09" db="UniProtKB">
        <authorList>
            <consortium name="Ensembl"/>
        </authorList>
    </citation>
    <scope>IDENTIFICATION</scope>
</reference>
<dbReference type="SMART" id="SM00527">
    <property type="entry name" value="HMG17"/>
    <property type="match status" value="1"/>
</dbReference>
<dbReference type="PRINTS" id="PR00925">
    <property type="entry name" value="NONHISHMG17"/>
</dbReference>
<evidence type="ECO:0000256" key="8">
    <source>
        <dbReference type="SAM" id="MobiDB-lite"/>
    </source>
</evidence>
<organism evidence="9 10">
    <name type="scientific">Moschus moschiferus</name>
    <name type="common">Siberian musk deer</name>
    <name type="synonym">Moschus sibiricus</name>
    <dbReference type="NCBI Taxonomy" id="68415"/>
    <lineage>
        <taxon>Eukaryota</taxon>
        <taxon>Metazoa</taxon>
        <taxon>Chordata</taxon>
        <taxon>Craniata</taxon>
        <taxon>Vertebrata</taxon>
        <taxon>Euteleostomi</taxon>
        <taxon>Mammalia</taxon>
        <taxon>Eutheria</taxon>
        <taxon>Laurasiatheria</taxon>
        <taxon>Artiodactyla</taxon>
        <taxon>Ruminantia</taxon>
        <taxon>Pecora</taxon>
        <taxon>Moschidae</taxon>
        <taxon>Moschus</taxon>
    </lineage>
</organism>
<protein>
    <recommendedName>
        <fullName evidence="3">High mobility group nucleosome-binding domain-containing protein 3</fullName>
    </recommendedName>
</protein>
<evidence type="ECO:0000256" key="2">
    <source>
        <dbReference type="ARBA" id="ARBA00007696"/>
    </source>
</evidence>
<dbReference type="PANTHER" id="PTHR23087">
    <property type="entry name" value="NONHISTONE CHROMOSOMAL PROTEIN HMG"/>
    <property type="match status" value="1"/>
</dbReference>
<feature type="compositionally biased region" description="Basic and acidic residues" evidence="8">
    <location>
        <begin position="111"/>
        <end position="125"/>
    </location>
</feature>
<feature type="region of interest" description="Disordered" evidence="8">
    <location>
        <begin position="1"/>
        <end position="26"/>
    </location>
</feature>
<gene>
    <name evidence="9" type="primary">HMGN3</name>
</gene>
<feature type="compositionally biased region" description="Basic and acidic residues" evidence="8">
    <location>
        <begin position="134"/>
        <end position="144"/>
    </location>
</feature>
<feature type="compositionally biased region" description="Low complexity" evidence="8">
    <location>
        <begin position="17"/>
        <end position="26"/>
    </location>
</feature>
<dbReference type="Ensembl" id="ENSMMST00000004494.1">
    <property type="protein sequence ID" value="ENSMMSP00000004130.1"/>
    <property type="gene ID" value="ENSMMSG00000003121.1"/>
</dbReference>
<comment type="similarity">
    <text evidence="2">Belongs to the HMGN family.</text>
</comment>
<dbReference type="GO" id="GO:0005634">
    <property type="term" value="C:nucleus"/>
    <property type="evidence" value="ECO:0007669"/>
    <property type="project" value="UniProtKB-SubCell"/>
</dbReference>
<evidence type="ECO:0000256" key="5">
    <source>
        <dbReference type="ARBA" id="ARBA00023242"/>
    </source>
</evidence>
<comment type="function">
    <text evidence="6">Binds to nucleosomes, regulating chromatin structure and consequently, chromatin-dependent processes such as transcription, DNA replication and DNA repair. Affects both insulin and glucagon levels and modulates the expression of pancreatic genes involved in insulin secretion. Regulates the expression of the glucose transporter SLC2A2 by binding specifically to its promoter region and recruiting PDX1 and additional transcription factors. Regulates the expression of SLC6A9, a glycine transporter which regulates the glycine concentration in synaptic junctions in the central nervous system, by binding to its transcription start site. May play a role in ocular development and astrocyte function.</text>
</comment>
<keyword evidence="4" id="KW-0238">DNA-binding</keyword>
<sequence length="197" mass="20712">MGPRGRLPGLLIGGAGRPASRGPLEGAAEVEVPEAGLRQDLRVSSGGGGSIQRRCQQFQSVALLFSCTNTAIMPKRKSPENTEGKDGSKVTKQEPTRRSARLSAKPAPPKPEPKPRKTSAKKEPATKVSKGVKGKKEEKQEAGKEGTAAPSENGDTKAEEIHISRSTVNVSASRGTPPSTLSVKGQIETVRVKGTEN</sequence>
<evidence type="ECO:0000256" key="4">
    <source>
        <dbReference type="ARBA" id="ARBA00023125"/>
    </source>
</evidence>
<dbReference type="Pfam" id="PF01101">
    <property type="entry name" value="HMG14_17"/>
    <property type="match status" value="1"/>
</dbReference>
<dbReference type="GO" id="GO:0031492">
    <property type="term" value="F:nucleosomal DNA binding"/>
    <property type="evidence" value="ECO:0007669"/>
    <property type="project" value="InterPro"/>
</dbReference>
<evidence type="ECO:0000256" key="1">
    <source>
        <dbReference type="ARBA" id="ARBA00004123"/>
    </source>
</evidence>
<dbReference type="PANTHER" id="PTHR23087:SF2">
    <property type="entry name" value="HIGH MOBILITY GROUP NUCLEOSOME-BINDING DOMAIN-CONTAINING PROTEIN 3"/>
    <property type="match status" value="1"/>
</dbReference>
<dbReference type="Proteomes" id="UP000694544">
    <property type="component" value="Unplaced"/>
</dbReference>
<feature type="compositionally biased region" description="Basic and acidic residues" evidence="8">
    <location>
        <begin position="77"/>
        <end position="97"/>
    </location>
</feature>
<dbReference type="GO" id="GO:0006325">
    <property type="term" value="P:chromatin organization"/>
    <property type="evidence" value="ECO:0007669"/>
    <property type="project" value="TreeGrafter"/>
</dbReference>
<dbReference type="GeneTree" id="ENSGT00950000182802"/>
<evidence type="ECO:0000256" key="3">
    <source>
        <dbReference type="ARBA" id="ARBA00022145"/>
    </source>
</evidence>
<feature type="compositionally biased region" description="Low complexity" evidence="8">
    <location>
        <begin position="1"/>
        <end position="10"/>
    </location>
</feature>
<evidence type="ECO:0000256" key="6">
    <source>
        <dbReference type="ARBA" id="ARBA00025168"/>
    </source>
</evidence>
<feature type="compositionally biased region" description="Polar residues" evidence="8">
    <location>
        <begin position="164"/>
        <end position="183"/>
    </location>
</feature>
<name>A0A8C6FGP6_MOSMO</name>
<reference evidence="9" key="1">
    <citation type="submission" date="2025-08" db="UniProtKB">
        <authorList>
            <consortium name="Ensembl"/>
        </authorList>
    </citation>
    <scope>IDENTIFICATION</scope>
</reference>
<comment type="subunit">
    <text evidence="7">Interacts with the ligand binding domain of the thyroid receptor (TR) (in vitro). Requires the presence of thyroid hormone for its interaction. Interacts with transcriptional regulator SEHBP. Interacts with nucleosomes.</text>
</comment>
<feature type="compositionally biased region" description="Basic and acidic residues" evidence="8">
    <location>
        <begin position="154"/>
        <end position="163"/>
    </location>
</feature>
<dbReference type="InterPro" id="IPR000079">
    <property type="entry name" value="HMGN_fam"/>
</dbReference>
<dbReference type="AlphaFoldDB" id="A0A8C6FGP6"/>
<evidence type="ECO:0000313" key="9">
    <source>
        <dbReference type="Ensembl" id="ENSMMSP00000004130.1"/>
    </source>
</evidence>